<dbReference type="AlphaFoldDB" id="A0AAJ7U3S4"/>
<dbReference type="InterPro" id="IPR000175">
    <property type="entry name" value="Na/ntran_symport"/>
</dbReference>
<evidence type="ECO:0000256" key="1">
    <source>
        <dbReference type="ARBA" id="ARBA00004141"/>
    </source>
</evidence>
<keyword evidence="2" id="KW-0813">Transport</keyword>
<name>A0AAJ7U3S4_PETMA</name>
<keyword evidence="6" id="KW-0479">Metal-binding</keyword>
<feature type="disulfide bond" evidence="7">
    <location>
        <begin position="146"/>
        <end position="155"/>
    </location>
</feature>
<feature type="binding site" evidence="6">
    <location>
        <position position="416"/>
    </location>
    <ligand>
        <name>Na(+)</name>
        <dbReference type="ChEBI" id="CHEBI:29101"/>
        <label>1</label>
    </ligand>
</feature>
<comment type="subcellular location">
    <subcellularLocation>
        <location evidence="1">Membrane</location>
        <topology evidence="1">Multi-pass membrane protein</topology>
    </subcellularLocation>
</comment>
<feature type="binding site" evidence="6">
    <location>
        <position position="85"/>
    </location>
    <ligand>
        <name>Na(+)</name>
        <dbReference type="ChEBI" id="CHEBI:29101"/>
        <label>1</label>
    </ligand>
</feature>
<dbReference type="GO" id="GO:0005332">
    <property type="term" value="F:gamma-aminobutyric acid:sodium:chloride symporter activity"/>
    <property type="evidence" value="ECO:0007669"/>
    <property type="project" value="TreeGrafter"/>
</dbReference>
<dbReference type="RefSeq" id="XP_032828120.1">
    <property type="nucleotide sequence ID" value="XM_032972229.1"/>
</dbReference>
<dbReference type="Proteomes" id="UP001318040">
    <property type="component" value="Chromosome 48"/>
</dbReference>
<evidence type="ECO:0000256" key="4">
    <source>
        <dbReference type="ARBA" id="ARBA00022989"/>
    </source>
</evidence>
<feature type="transmembrane region" description="Helical" evidence="9">
    <location>
        <begin position="113"/>
        <end position="134"/>
    </location>
</feature>
<feature type="region of interest" description="Disordered" evidence="8">
    <location>
        <begin position="1"/>
        <end position="69"/>
    </location>
</feature>
<dbReference type="GO" id="GO:0046872">
    <property type="term" value="F:metal ion binding"/>
    <property type="evidence" value="ECO:0007669"/>
    <property type="project" value="UniProtKB-KW"/>
</dbReference>
<keyword evidence="6" id="KW-0915">Sodium</keyword>
<accession>A0AAJ7U3S4</accession>
<evidence type="ECO:0000256" key="9">
    <source>
        <dbReference type="SAM" id="Phobius"/>
    </source>
</evidence>
<keyword evidence="7" id="KW-1015">Disulfide bond</keyword>
<keyword evidence="10" id="KW-1185">Reference proteome</keyword>
<evidence type="ECO:0000313" key="11">
    <source>
        <dbReference type="RefSeq" id="XP_032828120.1"/>
    </source>
</evidence>
<feature type="binding site" evidence="6">
    <location>
        <position position="417"/>
    </location>
    <ligand>
        <name>Na(+)</name>
        <dbReference type="ChEBI" id="CHEBI:29101"/>
        <label>1</label>
    </ligand>
</feature>
<organism evidence="10 11">
    <name type="scientific">Petromyzon marinus</name>
    <name type="common">Sea lamprey</name>
    <dbReference type="NCBI Taxonomy" id="7757"/>
    <lineage>
        <taxon>Eukaryota</taxon>
        <taxon>Metazoa</taxon>
        <taxon>Chordata</taxon>
        <taxon>Craniata</taxon>
        <taxon>Vertebrata</taxon>
        <taxon>Cyclostomata</taxon>
        <taxon>Hyperoartia</taxon>
        <taxon>Petromyzontiformes</taxon>
        <taxon>Petromyzontidae</taxon>
        <taxon>Petromyzon</taxon>
    </lineage>
</organism>
<reference evidence="11" key="1">
    <citation type="submission" date="2025-08" db="UniProtKB">
        <authorList>
            <consortium name="RefSeq"/>
        </authorList>
    </citation>
    <scope>IDENTIFICATION</scope>
    <source>
        <tissue evidence="11">Sperm</tissue>
    </source>
</reference>
<protein>
    <submittedName>
        <fullName evidence="11">Sodium- and chloride-dependent creatine transporter 1-like isoform X2</fullName>
    </submittedName>
</protein>
<feature type="binding site" evidence="6">
    <location>
        <position position="92"/>
    </location>
    <ligand>
        <name>Na(+)</name>
        <dbReference type="ChEBI" id="CHEBI:29101"/>
        <label>1</label>
    </ligand>
</feature>
<dbReference type="InterPro" id="IPR037272">
    <property type="entry name" value="SNS_sf"/>
</dbReference>
<feature type="transmembrane region" description="Helical" evidence="9">
    <location>
        <begin position="262"/>
        <end position="286"/>
    </location>
</feature>
<evidence type="ECO:0000256" key="5">
    <source>
        <dbReference type="ARBA" id="ARBA00023136"/>
    </source>
</evidence>
<evidence type="ECO:0000256" key="7">
    <source>
        <dbReference type="PIRSR" id="PIRSR600175-2"/>
    </source>
</evidence>
<feature type="transmembrane region" description="Helical" evidence="9">
    <location>
        <begin position="388"/>
        <end position="413"/>
    </location>
</feature>
<evidence type="ECO:0000256" key="2">
    <source>
        <dbReference type="ARBA" id="ARBA00022448"/>
    </source>
</evidence>
<evidence type="ECO:0000256" key="8">
    <source>
        <dbReference type="SAM" id="MobiDB-lite"/>
    </source>
</evidence>
<feature type="transmembrane region" description="Helical" evidence="9">
    <location>
        <begin position="342"/>
        <end position="368"/>
    </location>
</feature>
<evidence type="ECO:0000256" key="3">
    <source>
        <dbReference type="ARBA" id="ARBA00022692"/>
    </source>
</evidence>
<dbReference type="GeneID" id="116952664"/>
<dbReference type="SUPFAM" id="SSF161070">
    <property type="entry name" value="SNF-like"/>
    <property type="match status" value="1"/>
</dbReference>
<gene>
    <name evidence="11" type="primary">LOC116952664</name>
</gene>
<feature type="transmembrane region" description="Helical" evidence="9">
    <location>
        <begin position="521"/>
        <end position="540"/>
    </location>
</feature>
<dbReference type="PRINTS" id="PR00176">
    <property type="entry name" value="NANEUSMPORT"/>
</dbReference>
<sequence length="638" mass="70455">MRKLTLWAENPYAENDGDGGVGGGEATDVRVVPLPTPPQKLPAVEGEASSSSSGGGGGESGGSRAVSPERDTWTRQLDFTMSCIGFAVGLGNVWRFPYLCYKNGGGLGVSSMVMLFFSNIYYIMVLTWAMYYLLHCFRATVPWSTCGNEWNTPACAVHFQHQRCYNYSDDANETSPALATTDAATSVRIFINSTNGTGGCWGAAETTSPIVEFWEKKVLRISEGLHQPGSINVHLLLCLLAVWIIIYFCVWKGVKSTGKVVYFTATFPYVVMMILFVRGITLPGAYEGIIFYLKPDWQKLSEPQVWIDAGTQIFFSYAVGLGALAALGSYNRFHNDCYKDVYILAVVNSGTSFFAGFVVFSILGFMAAEQGVDISKVAESGPGLAFIAYPKAVSLMPVAPVWAALFFFMLLLLGLDSQFVGVEGFVTGISDLFPARLSNGYCREIFVAIYSMISFLFAFSMITDGGMYVFQLFDYYSASGMTLLWQAGWECIVVAWVYGSDRFMNDIARMIGYHPVPWMKWCWCFLTPCICVGIFLFNLLNYKRLTYNKTYVYPWWGDALGWAMALTSMLCIPAVALCRLAYAEGSLRERWNHLTTPVWSAHHVSPDGATTRAVSLEGELATLPNLPAAKGIKLETIM</sequence>
<feature type="transmembrane region" description="Helical" evidence="9">
    <location>
        <begin position="445"/>
        <end position="463"/>
    </location>
</feature>
<evidence type="ECO:0000313" key="10">
    <source>
        <dbReference type="Proteomes" id="UP001318040"/>
    </source>
</evidence>
<keyword evidence="5 9" id="KW-0472">Membrane</keyword>
<feature type="binding site" evidence="6">
    <location>
        <position position="413"/>
    </location>
    <ligand>
        <name>Na(+)</name>
        <dbReference type="ChEBI" id="CHEBI:29101"/>
        <label>1</label>
    </ligand>
</feature>
<dbReference type="GO" id="GO:0005886">
    <property type="term" value="C:plasma membrane"/>
    <property type="evidence" value="ECO:0007669"/>
    <property type="project" value="TreeGrafter"/>
</dbReference>
<dbReference type="PROSITE" id="PS50267">
    <property type="entry name" value="NA_NEUROTRAN_SYMP_3"/>
    <property type="match status" value="1"/>
</dbReference>
<feature type="transmembrane region" description="Helical" evidence="9">
    <location>
        <begin position="231"/>
        <end position="250"/>
    </location>
</feature>
<dbReference type="PANTHER" id="PTHR11616:SF325">
    <property type="entry name" value="TRANSPORTER"/>
    <property type="match status" value="1"/>
</dbReference>
<feature type="binding site" evidence="6">
    <location>
        <position position="87"/>
    </location>
    <ligand>
        <name>Na(+)</name>
        <dbReference type="ChEBI" id="CHEBI:29101"/>
        <label>1</label>
    </ligand>
</feature>
<feature type="transmembrane region" description="Helical" evidence="9">
    <location>
        <begin position="560"/>
        <end position="582"/>
    </location>
</feature>
<proteinExistence type="predicted"/>
<evidence type="ECO:0000256" key="6">
    <source>
        <dbReference type="PIRSR" id="PIRSR600175-1"/>
    </source>
</evidence>
<feature type="transmembrane region" description="Helical" evidence="9">
    <location>
        <begin position="483"/>
        <end position="500"/>
    </location>
</feature>
<feature type="binding site" evidence="6">
    <location>
        <position position="348"/>
    </location>
    <ligand>
        <name>Na(+)</name>
        <dbReference type="ChEBI" id="CHEBI:29101"/>
        <label>1</label>
    </ligand>
</feature>
<feature type="transmembrane region" description="Helical" evidence="9">
    <location>
        <begin position="306"/>
        <end position="330"/>
    </location>
</feature>
<feature type="binding site" evidence="6">
    <location>
        <position position="88"/>
    </location>
    <ligand>
        <name>Na(+)</name>
        <dbReference type="ChEBI" id="CHEBI:29101"/>
        <label>1</label>
    </ligand>
</feature>
<feature type="binding site" evidence="6">
    <location>
        <position position="316"/>
    </location>
    <ligand>
        <name>Na(+)</name>
        <dbReference type="ChEBI" id="CHEBI:29101"/>
        <label>1</label>
    </ligand>
</feature>
<keyword evidence="4 9" id="KW-1133">Transmembrane helix</keyword>
<dbReference type="Pfam" id="PF00209">
    <property type="entry name" value="SNF"/>
    <property type="match status" value="1"/>
</dbReference>
<feature type="transmembrane region" description="Helical" evidence="9">
    <location>
        <begin position="79"/>
        <end position="101"/>
    </location>
</feature>
<keyword evidence="3 9" id="KW-0812">Transmembrane</keyword>
<dbReference type="PANTHER" id="PTHR11616">
    <property type="entry name" value="SODIUM/CHLORIDE DEPENDENT TRANSPORTER"/>
    <property type="match status" value="1"/>
</dbReference>